<dbReference type="SUPFAM" id="SSF47413">
    <property type="entry name" value="lambda repressor-like DNA-binding domains"/>
    <property type="match status" value="1"/>
</dbReference>
<organism evidence="4 5">
    <name type="scientific">Burkholderia anthina</name>
    <dbReference type="NCBI Taxonomy" id="179879"/>
    <lineage>
        <taxon>Bacteria</taxon>
        <taxon>Pseudomonadati</taxon>
        <taxon>Pseudomonadota</taxon>
        <taxon>Betaproteobacteria</taxon>
        <taxon>Burkholderiales</taxon>
        <taxon>Burkholderiaceae</taxon>
        <taxon>Burkholderia</taxon>
        <taxon>Burkholderia cepacia complex</taxon>
    </lineage>
</organism>
<name>A0A6P2GB26_9BURK</name>
<evidence type="ECO:0000313" key="6">
    <source>
        <dbReference type="Proteomes" id="UP000755577"/>
    </source>
</evidence>
<dbReference type="RefSeq" id="WP_174926858.1">
    <property type="nucleotide sequence ID" value="NZ_CABVLY010000013.1"/>
</dbReference>
<dbReference type="PROSITE" id="PS50943">
    <property type="entry name" value="HTH_CROC1"/>
    <property type="match status" value="1"/>
</dbReference>
<evidence type="ECO:0000313" key="4">
    <source>
        <dbReference type="EMBL" id="VVU50815.1"/>
    </source>
</evidence>
<evidence type="ECO:0000259" key="2">
    <source>
        <dbReference type="PROSITE" id="PS50943"/>
    </source>
</evidence>
<dbReference type="SMART" id="SM00530">
    <property type="entry name" value="HTH_XRE"/>
    <property type="match status" value="1"/>
</dbReference>
<gene>
    <name evidence="4" type="ORF">BAN20980_03535</name>
    <name evidence="3" type="ORF">JQK92_18205</name>
</gene>
<dbReference type="AlphaFoldDB" id="A0A6P2GB26"/>
<proteinExistence type="predicted"/>
<dbReference type="InterPro" id="IPR010982">
    <property type="entry name" value="Lambda_DNA-bd_dom_sf"/>
</dbReference>
<dbReference type="GeneID" id="56501582"/>
<dbReference type="Proteomes" id="UP000494201">
    <property type="component" value="Unassembled WGS sequence"/>
</dbReference>
<dbReference type="GO" id="GO:0003677">
    <property type="term" value="F:DNA binding"/>
    <property type="evidence" value="ECO:0007669"/>
    <property type="project" value="InterPro"/>
</dbReference>
<evidence type="ECO:0000313" key="3">
    <source>
        <dbReference type="EMBL" id="MBM2768352.1"/>
    </source>
</evidence>
<dbReference type="Proteomes" id="UP000755577">
    <property type="component" value="Unassembled WGS sequence"/>
</dbReference>
<reference evidence="4 5" key="1">
    <citation type="submission" date="2019-09" db="EMBL/GenBank/DDBJ databases">
        <authorList>
            <person name="Depoorter E."/>
        </authorList>
    </citation>
    <scope>NUCLEOTIDE SEQUENCE [LARGE SCALE GENOMIC DNA]</scope>
    <source>
        <strain evidence="4">LMG 20980</strain>
    </source>
</reference>
<dbReference type="InterPro" id="IPR001387">
    <property type="entry name" value="Cro/C1-type_HTH"/>
</dbReference>
<dbReference type="Pfam" id="PF13560">
    <property type="entry name" value="HTH_31"/>
    <property type="match status" value="1"/>
</dbReference>
<evidence type="ECO:0000256" key="1">
    <source>
        <dbReference type="SAM" id="MobiDB-lite"/>
    </source>
</evidence>
<sequence>MAKKTAPLLPASSRLLVDFGERLKLARLRRKLTAKQVAERAGMSPMTLRSLEAGGSGVTMGAYLSVMQALGLQADLEKLAASDPLGRQLQDARLATPRHAKQAVPPAAAAASRTPDRHARARVSPATRAEGTATTASDRAVPDDNRGTTAADLAALLKPVGRRHEGPTKK</sequence>
<reference evidence="3 6" key="2">
    <citation type="submission" date="2021-02" db="EMBL/GenBank/DDBJ databases">
        <title>Draft genome of the type strains Burkholderia anthina DSM16086.</title>
        <authorList>
            <person name="Hertel R."/>
            <person name="Meissner J."/>
            <person name="Poehlein A."/>
            <person name="Daniel R."/>
            <person name="Commichau F.M."/>
        </authorList>
    </citation>
    <scope>NUCLEOTIDE SEQUENCE [LARGE SCALE GENOMIC DNA]</scope>
    <source>
        <strain evidence="3 6">DSM 16086</strain>
    </source>
</reference>
<dbReference type="EMBL" id="CABVLY010000013">
    <property type="protein sequence ID" value="VVU50815.1"/>
    <property type="molecule type" value="Genomic_DNA"/>
</dbReference>
<dbReference type="Gene3D" id="1.10.260.40">
    <property type="entry name" value="lambda repressor-like DNA-binding domains"/>
    <property type="match status" value="1"/>
</dbReference>
<dbReference type="EMBL" id="JAFCIQ010000012">
    <property type="protein sequence ID" value="MBM2768352.1"/>
    <property type="molecule type" value="Genomic_DNA"/>
</dbReference>
<feature type="region of interest" description="Disordered" evidence="1">
    <location>
        <begin position="94"/>
        <end position="170"/>
    </location>
</feature>
<accession>A0A6P2GB26</accession>
<feature type="domain" description="HTH cro/C1-type" evidence="2">
    <location>
        <begin position="23"/>
        <end position="79"/>
    </location>
</feature>
<dbReference type="CDD" id="cd00093">
    <property type="entry name" value="HTH_XRE"/>
    <property type="match status" value="1"/>
</dbReference>
<keyword evidence="6" id="KW-1185">Reference proteome</keyword>
<protein>
    <submittedName>
        <fullName evidence="3">Helix-turn-helix domain-containing protein</fullName>
    </submittedName>
    <submittedName>
        <fullName evidence="4">XRE family transcriptional regulator</fullName>
    </submittedName>
</protein>
<evidence type="ECO:0000313" key="5">
    <source>
        <dbReference type="Proteomes" id="UP000494201"/>
    </source>
</evidence>